<dbReference type="EC" id="3.1.4.58" evidence="2"/>
<dbReference type="SUPFAM" id="SSF55144">
    <property type="entry name" value="LigT-like"/>
    <property type="match status" value="1"/>
</dbReference>
<dbReference type="Gene3D" id="3.90.1140.10">
    <property type="entry name" value="Cyclic phosphodiesterase"/>
    <property type="match status" value="1"/>
</dbReference>
<dbReference type="InterPro" id="IPR009097">
    <property type="entry name" value="Cyclic_Pdiesterase"/>
</dbReference>
<comment type="caution">
    <text evidence="2">Lacks conserved residue(s) required for the propagation of feature annotation.</text>
</comment>
<evidence type="ECO:0000256" key="1">
    <source>
        <dbReference type="ARBA" id="ARBA00022801"/>
    </source>
</evidence>
<evidence type="ECO:0000313" key="4">
    <source>
        <dbReference type="Proteomes" id="UP001139721"/>
    </source>
</evidence>
<accession>A0A9X2IDN2</accession>
<comment type="similarity">
    <text evidence="2">Belongs to the 2H phosphoesterase superfamily. ThpR family.</text>
</comment>
<dbReference type="HAMAP" id="MF_01940">
    <property type="entry name" value="RNA_CPDase"/>
    <property type="match status" value="1"/>
</dbReference>
<evidence type="ECO:0000256" key="2">
    <source>
        <dbReference type="HAMAP-Rule" id="MF_01940"/>
    </source>
</evidence>
<feature type="active site" description="Proton donor" evidence="2">
    <location>
        <position position="46"/>
    </location>
</feature>
<comment type="catalytic activity">
    <reaction evidence="2">
        <text>a 3'-end 2',3'-cyclophospho-ribonucleotide-RNA + H2O = a 3'-end 2'-phospho-ribonucleotide-RNA + H(+)</text>
        <dbReference type="Rhea" id="RHEA:11828"/>
        <dbReference type="Rhea" id="RHEA-COMP:10464"/>
        <dbReference type="Rhea" id="RHEA-COMP:17353"/>
        <dbReference type="ChEBI" id="CHEBI:15377"/>
        <dbReference type="ChEBI" id="CHEBI:15378"/>
        <dbReference type="ChEBI" id="CHEBI:83064"/>
        <dbReference type="ChEBI" id="CHEBI:173113"/>
        <dbReference type="EC" id="3.1.4.58"/>
    </reaction>
</comment>
<name>A0A9X2IDN2_9GAMM</name>
<dbReference type="Pfam" id="PF13563">
    <property type="entry name" value="2_5_RNA_ligase2"/>
    <property type="match status" value="1"/>
</dbReference>
<organism evidence="3 4">
    <name type="scientific">Legionella maioricensis</name>
    <dbReference type="NCBI Taxonomy" id="2896528"/>
    <lineage>
        <taxon>Bacteria</taxon>
        <taxon>Pseudomonadati</taxon>
        <taxon>Pseudomonadota</taxon>
        <taxon>Gammaproteobacteria</taxon>
        <taxon>Legionellales</taxon>
        <taxon>Legionellaceae</taxon>
        <taxon>Legionella</taxon>
    </lineage>
</organism>
<evidence type="ECO:0000313" key="3">
    <source>
        <dbReference type="EMBL" id="MCL9684953.1"/>
    </source>
</evidence>
<dbReference type="InterPro" id="IPR004175">
    <property type="entry name" value="RNA_CPDase"/>
</dbReference>
<protein>
    <recommendedName>
        <fullName evidence="2">RNA 2',3'-cyclic phosphodiesterase</fullName>
        <shortName evidence="2">RNA 2',3'-CPDase</shortName>
        <ecNumber evidence="2">3.1.4.58</ecNumber>
    </recommendedName>
</protein>
<keyword evidence="1 2" id="KW-0378">Hydrolase</keyword>
<dbReference type="NCBIfam" id="TIGR02258">
    <property type="entry name" value="2_5_ligase"/>
    <property type="match status" value="1"/>
</dbReference>
<dbReference type="GO" id="GO:0004113">
    <property type="term" value="F:2',3'-cyclic-nucleotide 3'-phosphodiesterase activity"/>
    <property type="evidence" value="ECO:0007669"/>
    <property type="project" value="InterPro"/>
</dbReference>
<comment type="caution">
    <text evidence="3">The sequence shown here is derived from an EMBL/GenBank/DDBJ whole genome shotgun (WGS) entry which is preliminary data.</text>
</comment>
<dbReference type="PANTHER" id="PTHR35561">
    <property type="entry name" value="RNA 2',3'-CYCLIC PHOSPHODIESTERASE"/>
    <property type="match status" value="1"/>
</dbReference>
<feature type="active site" description="Proton acceptor" evidence="2">
    <location>
        <position position="132"/>
    </location>
</feature>
<reference evidence="3" key="1">
    <citation type="submission" date="2021-11" db="EMBL/GenBank/DDBJ databases">
        <title>Legionella maioricencis sp. nov., a new species isolated from hot water samples in Mallorca.</title>
        <authorList>
            <person name="Crespi S."/>
            <person name="Drasar V."/>
            <person name="Salva-Serra F."/>
            <person name="Jaen-Luchoro D."/>
            <person name="Pineiro-Iglesias B."/>
            <person name="Aliaga F."/>
            <person name="Fernandez-Juarez V."/>
            <person name="Coll G."/>
            <person name="Moore E.R.B."/>
            <person name="Bennasar-Figueras A."/>
        </authorList>
    </citation>
    <scope>NUCLEOTIDE SEQUENCE</scope>
    <source>
        <strain evidence="3">HCPI-6</strain>
    </source>
</reference>
<comment type="function">
    <text evidence="2">Hydrolyzes RNA 2',3'-cyclic phosphodiester to an RNA 2'-phosphomonoester.</text>
</comment>
<dbReference type="Proteomes" id="UP001139721">
    <property type="component" value="Unassembled WGS sequence"/>
</dbReference>
<dbReference type="PANTHER" id="PTHR35561:SF1">
    <property type="entry name" value="RNA 2',3'-CYCLIC PHOSPHODIESTERASE"/>
    <property type="match status" value="1"/>
</dbReference>
<gene>
    <name evidence="3" type="primary">thpR</name>
    <name evidence="3" type="ORF">LOX96_12675</name>
</gene>
<feature type="short sequence motif" description="HXTX 1" evidence="2">
    <location>
        <begin position="46"/>
        <end position="49"/>
    </location>
</feature>
<dbReference type="AlphaFoldDB" id="A0A9X2IDN2"/>
<dbReference type="RefSeq" id="WP_250422673.1">
    <property type="nucleotide sequence ID" value="NZ_JAJKBJ010000016.1"/>
</dbReference>
<proteinExistence type="inferred from homology"/>
<dbReference type="GO" id="GO:0008664">
    <property type="term" value="F:RNA 2',3'-cyclic 3'-phosphodiesterase activity"/>
    <property type="evidence" value="ECO:0007669"/>
    <property type="project" value="UniProtKB-EC"/>
</dbReference>
<keyword evidence="4" id="KW-1185">Reference proteome</keyword>
<dbReference type="EMBL" id="JAJKBJ010000016">
    <property type="protein sequence ID" value="MCL9684953.1"/>
    <property type="molecule type" value="Genomic_DNA"/>
</dbReference>
<sequence length="189" mass="21469">MMNTIRAFFAIMPPQSMHDPLENILKTLKHATPEHSIKWINIKNLHITLQFLKKVQTEDVNPLIEQVRAELKNTKSFQLELNHLEWFPGPRHPKILSLAVGPQDILAALSATIARAITALNYPVELRPFRGHISIGRVPHRRPQPTLLTTIKLPALPPVFINELYLIESKPDNGRTSYLPLAQFSLSDS</sequence>